<protein>
    <recommendedName>
        <fullName evidence="7">CWH43-like N-terminal domain-containing protein</fullName>
    </recommendedName>
</protein>
<dbReference type="InterPro" id="IPR050911">
    <property type="entry name" value="DRAM/TMEM150_Autophagy_Mod"/>
</dbReference>
<feature type="transmembrane region" description="Helical" evidence="6">
    <location>
        <begin position="134"/>
        <end position="152"/>
    </location>
</feature>
<reference evidence="8 9" key="1">
    <citation type="journal article" date="2020" name="Genome Biol. Evol.">
        <title>A new high-quality draft genome assembly of the Chinese cordyceps Ophiocordyceps sinensis.</title>
        <authorList>
            <person name="Shu R."/>
            <person name="Zhang J."/>
            <person name="Meng Q."/>
            <person name="Zhang H."/>
            <person name="Zhou G."/>
            <person name="Li M."/>
            <person name="Wu P."/>
            <person name="Zhao Y."/>
            <person name="Chen C."/>
            <person name="Qin Q."/>
        </authorList>
    </citation>
    <scope>NUCLEOTIDE SEQUENCE [LARGE SCALE GENOMIC DNA]</scope>
    <source>
        <strain evidence="8 9">IOZ07</strain>
    </source>
</reference>
<keyword evidence="4 6" id="KW-0472">Membrane</keyword>
<feature type="region of interest" description="Disordered" evidence="5">
    <location>
        <begin position="248"/>
        <end position="268"/>
    </location>
</feature>
<evidence type="ECO:0000259" key="7">
    <source>
        <dbReference type="Pfam" id="PF10277"/>
    </source>
</evidence>
<dbReference type="GO" id="GO:0012505">
    <property type="term" value="C:endomembrane system"/>
    <property type="evidence" value="ECO:0007669"/>
    <property type="project" value="UniProtKB-SubCell"/>
</dbReference>
<dbReference type="OrthoDB" id="10032492at2759"/>
<keyword evidence="3 6" id="KW-1133">Transmembrane helix</keyword>
<feature type="domain" description="CWH43-like N-terminal" evidence="7">
    <location>
        <begin position="9"/>
        <end position="224"/>
    </location>
</feature>
<evidence type="ECO:0000256" key="5">
    <source>
        <dbReference type="SAM" id="MobiDB-lite"/>
    </source>
</evidence>
<evidence type="ECO:0000313" key="9">
    <source>
        <dbReference type="Proteomes" id="UP000557566"/>
    </source>
</evidence>
<feature type="transmembrane region" description="Helical" evidence="6">
    <location>
        <begin position="172"/>
        <end position="193"/>
    </location>
</feature>
<organism evidence="8 9">
    <name type="scientific">Ophiocordyceps sinensis</name>
    <dbReference type="NCBI Taxonomy" id="72228"/>
    <lineage>
        <taxon>Eukaryota</taxon>
        <taxon>Fungi</taxon>
        <taxon>Dikarya</taxon>
        <taxon>Ascomycota</taxon>
        <taxon>Pezizomycotina</taxon>
        <taxon>Sordariomycetes</taxon>
        <taxon>Hypocreomycetidae</taxon>
        <taxon>Hypocreales</taxon>
        <taxon>Ophiocordycipitaceae</taxon>
        <taxon>Ophiocordyceps</taxon>
    </lineage>
</organism>
<dbReference type="EMBL" id="JAAVMX010000005">
    <property type="protein sequence ID" value="KAF4507635.1"/>
    <property type="molecule type" value="Genomic_DNA"/>
</dbReference>
<keyword evidence="2 6" id="KW-0812">Transmembrane</keyword>
<dbReference type="InterPro" id="IPR019402">
    <property type="entry name" value="CWH43_N"/>
</dbReference>
<dbReference type="GO" id="GO:0005886">
    <property type="term" value="C:plasma membrane"/>
    <property type="evidence" value="ECO:0007669"/>
    <property type="project" value="TreeGrafter"/>
</dbReference>
<dbReference type="Pfam" id="PF10277">
    <property type="entry name" value="Frag1"/>
    <property type="match status" value="1"/>
</dbReference>
<keyword evidence="9" id="KW-1185">Reference proteome</keyword>
<proteinExistence type="predicted"/>
<dbReference type="Proteomes" id="UP000557566">
    <property type="component" value="Unassembled WGS sequence"/>
</dbReference>
<feature type="compositionally biased region" description="Low complexity" evidence="5">
    <location>
        <begin position="248"/>
        <end position="257"/>
    </location>
</feature>
<feature type="transmembrane region" description="Helical" evidence="6">
    <location>
        <begin position="102"/>
        <end position="122"/>
    </location>
</feature>
<dbReference type="AlphaFoldDB" id="A0A8H4LYQ5"/>
<dbReference type="PANTHER" id="PTHR21324:SF2">
    <property type="entry name" value="EG:22E5.9 PROTEIN"/>
    <property type="match status" value="1"/>
</dbReference>
<evidence type="ECO:0000256" key="4">
    <source>
        <dbReference type="ARBA" id="ARBA00023136"/>
    </source>
</evidence>
<evidence type="ECO:0000256" key="2">
    <source>
        <dbReference type="ARBA" id="ARBA00022692"/>
    </source>
</evidence>
<gene>
    <name evidence="8" type="ORF">G6O67_004112</name>
</gene>
<name>A0A8H4LYQ5_9HYPO</name>
<comment type="subcellular location">
    <subcellularLocation>
        <location evidence="1">Endomembrane system</location>
        <topology evidence="1">Multi-pass membrane protein</topology>
    </subcellularLocation>
</comment>
<feature type="transmembrane region" description="Helical" evidence="6">
    <location>
        <begin position="7"/>
        <end position="33"/>
    </location>
</feature>
<evidence type="ECO:0000256" key="3">
    <source>
        <dbReference type="ARBA" id="ARBA00022989"/>
    </source>
</evidence>
<evidence type="ECO:0000313" key="8">
    <source>
        <dbReference type="EMBL" id="KAF4507635.1"/>
    </source>
</evidence>
<feature type="transmembrane region" description="Helical" evidence="6">
    <location>
        <begin position="205"/>
        <end position="226"/>
    </location>
</feature>
<evidence type="ECO:0000256" key="6">
    <source>
        <dbReference type="SAM" id="Phobius"/>
    </source>
</evidence>
<comment type="caution">
    <text evidence="8">The sequence shown here is derived from an EMBL/GenBank/DDBJ whole genome shotgun (WGS) entry which is preliminary data.</text>
</comment>
<dbReference type="PANTHER" id="PTHR21324">
    <property type="entry name" value="FASTING-INDUCIBLE INTEGRAL MEMBRANE PROTEIN TM6P1-RELATED"/>
    <property type="match status" value="1"/>
</dbReference>
<accession>A0A8H4LYQ5</accession>
<evidence type="ECO:0000256" key="1">
    <source>
        <dbReference type="ARBA" id="ARBA00004127"/>
    </source>
</evidence>
<sequence length="268" mass="29734">MALRGLISYWTITVFSSLVWLGMLLGLLLHWIIDTGRRHYPSMSDRASIAFISNIGAHELKPLFIAGSVVVTISLDASFVAERWLRHSGRLVPNASPGEKALAILTIIFAIVGTAGLILLSIFDTWRFHRLHDIFLLLFIAGYLLSAVFTCWESQRLGIKNREHRALRASFWVKLTFVLVELVLAVIFAAASYTRHTDVAAIFEWIVAFIFTFYILSFVIDLYPAVSTRDPGSRFEKPRFADEAAAVSAGAEPSDAASARLSHGPGSH</sequence>